<gene>
    <name evidence="1" type="ORF">HNP46_006530</name>
</gene>
<name>A0A7W7KRY0_PSENT</name>
<organism evidence="1 2">
    <name type="scientific">Pseudomonas nitroreducens</name>
    <dbReference type="NCBI Taxonomy" id="46680"/>
    <lineage>
        <taxon>Bacteria</taxon>
        <taxon>Pseudomonadati</taxon>
        <taxon>Pseudomonadota</taxon>
        <taxon>Gammaproteobacteria</taxon>
        <taxon>Pseudomonadales</taxon>
        <taxon>Pseudomonadaceae</taxon>
        <taxon>Pseudomonas</taxon>
    </lineage>
</organism>
<dbReference type="Proteomes" id="UP000566995">
    <property type="component" value="Unassembled WGS sequence"/>
</dbReference>
<evidence type="ECO:0000313" key="2">
    <source>
        <dbReference type="Proteomes" id="UP000566995"/>
    </source>
</evidence>
<proteinExistence type="predicted"/>
<evidence type="ECO:0000313" key="1">
    <source>
        <dbReference type="EMBL" id="MBB4867616.1"/>
    </source>
</evidence>
<dbReference type="AlphaFoldDB" id="A0A7W7KRY0"/>
<comment type="caution">
    <text evidence="1">The sequence shown here is derived from an EMBL/GenBank/DDBJ whole genome shotgun (WGS) entry which is preliminary data.</text>
</comment>
<protein>
    <submittedName>
        <fullName evidence="1">Uncharacterized protein</fullName>
    </submittedName>
</protein>
<sequence>MNRIHILSLDKPKQGDPCNGCGMCCLVQVCALGVELGDSQACKALLHSSDGSYACGLVLNPYRFVAPDIVEAFQKIDSFYPGENRGEQMLKDMYAKELGAGRGCDSVEFEELDEEDQYFVRFLQTTPVC</sequence>
<reference evidence="1 2" key="1">
    <citation type="submission" date="2020-08" db="EMBL/GenBank/DDBJ databases">
        <title>Functional genomics of gut bacteria from endangered species of beetles.</title>
        <authorList>
            <person name="Carlos-Shanley C."/>
        </authorList>
    </citation>
    <scope>NUCLEOTIDE SEQUENCE [LARGE SCALE GENOMIC DNA]</scope>
    <source>
        <strain evidence="1 2">S00179</strain>
    </source>
</reference>
<dbReference type="EMBL" id="JACHLI010000043">
    <property type="protein sequence ID" value="MBB4867616.1"/>
    <property type="molecule type" value="Genomic_DNA"/>
</dbReference>
<accession>A0A7W7KRY0</accession>
<dbReference type="RefSeq" id="WP_184597334.1">
    <property type="nucleotide sequence ID" value="NZ_JACHLI010000043.1"/>
</dbReference>